<sequence>MPDEIRCDQCGLVQPYDQFSKQQRKMDDPEEETGLAWGGSETVWNEPSLAPLASVTNRSSVGAEDRGRDPEEERDDRVSKAGIRNYAGSTPSVSSAPARKLPPHLQHRVKSPNTPSTAGSVASSEAGGATTSTGTGQQRLPPHLRSTAARSISTATTVRKEKENIKNWNSQTYNAYGPNGESQQRVRQPSTVASASMSDYTPSMNSNESSGRPGQAASAGTRMGKPQGDTQASGAEDKPGRKWAKPAKAPRGY</sequence>
<dbReference type="RefSeq" id="XP_051362355.1">
    <property type="nucleotide sequence ID" value="XM_051506341.1"/>
</dbReference>
<feature type="region of interest" description="Disordered" evidence="1">
    <location>
        <begin position="16"/>
        <end position="253"/>
    </location>
</feature>
<comment type="caution">
    <text evidence="2">The sequence shown here is derived from an EMBL/GenBank/DDBJ whole genome shotgun (WGS) entry which is preliminary data.</text>
</comment>
<feature type="compositionally biased region" description="Basic and acidic residues" evidence="1">
    <location>
        <begin position="63"/>
        <end position="79"/>
    </location>
</feature>
<name>A0A9P9Y221_9HYPO</name>
<dbReference type="EMBL" id="JAGIXG020000021">
    <property type="protein sequence ID" value="KAI6781499.1"/>
    <property type="molecule type" value="Genomic_DNA"/>
</dbReference>
<evidence type="ECO:0000313" key="2">
    <source>
        <dbReference type="EMBL" id="KAI6781499.1"/>
    </source>
</evidence>
<dbReference type="GeneID" id="75827980"/>
<proteinExistence type="predicted"/>
<protein>
    <submittedName>
        <fullName evidence="2">Uncharacterized protein</fullName>
    </submittedName>
</protein>
<dbReference type="OrthoDB" id="3514033at2759"/>
<dbReference type="AlphaFoldDB" id="A0A9P9Y221"/>
<reference evidence="2" key="1">
    <citation type="journal article" date="2021" name="J Fungi (Basel)">
        <title>Genomic and Metabolomic Analyses of the Marine Fungus Emericellopsis cladophorae: Insights into Saltwater Adaptability Mechanisms and Its Biosynthetic Potential.</title>
        <authorList>
            <person name="Goncalves M.F.M."/>
            <person name="Hilario S."/>
            <person name="Van de Peer Y."/>
            <person name="Esteves A.C."/>
            <person name="Alves A."/>
        </authorList>
    </citation>
    <scope>NUCLEOTIDE SEQUENCE</scope>
    <source>
        <strain evidence="2">MUM 19.33</strain>
    </source>
</reference>
<feature type="compositionally biased region" description="Low complexity" evidence="1">
    <location>
        <begin position="145"/>
        <end position="157"/>
    </location>
</feature>
<evidence type="ECO:0000256" key="1">
    <source>
        <dbReference type="SAM" id="MobiDB-lite"/>
    </source>
</evidence>
<evidence type="ECO:0000313" key="3">
    <source>
        <dbReference type="Proteomes" id="UP001055219"/>
    </source>
</evidence>
<reference evidence="2" key="2">
    <citation type="submission" date="2022-07" db="EMBL/GenBank/DDBJ databases">
        <authorList>
            <person name="Goncalves M.F.M."/>
            <person name="Hilario S."/>
            <person name="Van De Peer Y."/>
            <person name="Esteves A.C."/>
            <person name="Alves A."/>
        </authorList>
    </citation>
    <scope>NUCLEOTIDE SEQUENCE</scope>
    <source>
        <strain evidence="2">MUM 19.33</strain>
    </source>
</reference>
<feature type="compositionally biased region" description="Polar residues" evidence="1">
    <location>
        <begin position="166"/>
        <end position="212"/>
    </location>
</feature>
<feature type="compositionally biased region" description="Low complexity" evidence="1">
    <location>
        <begin position="116"/>
        <end position="136"/>
    </location>
</feature>
<keyword evidence="3" id="KW-1185">Reference proteome</keyword>
<dbReference type="Proteomes" id="UP001055219">
    <property type="component" value="Unassembled WGS sequence"/>
</dbReference>
<accession>A0A9P9Y221</accession>
<gene>
    <name evidence="2" type="ORF">J7T54_001461</name>
</gene>
<organism evidence="2 3">
    <name type="scientific">Emericellopsis cladophorae</name>
    <dbReference type="NCBI Taxonomy" id="2686198"/>
    <lineage>
        <taxon>Eukaryota</taxon>
        <taxon>Fungi</taxon>
        <taxon>Dikarya</taxon>
        <taxon>Ascomycota</taxon>
        <taxon>Pezizomycotina</taxon>
        <taxon>Sordariomycetes</taxon>
        <taxon>Hypocreomycetidae</taxon>
        <taxon>Hypocreales</taxon>
        <taxon>Bionectriaceae</taxon>
        <taxon>Emericellopsis</taxon>
    </lineage>
</organism>
<feature type="compositionally biased region" description="Basic residues" evidence="1">
    <location>
        <begin position="101"/>
        <end position="110"/>
    </location>
</feature>